<name>A0A0C3DXP8_9AGAM</name>
<organism evidence="2 3">
    <name type="scientific">Scleroderma citrinum Foug A</name>
    <dbReference type="NCBI Taxonomy" id="1036808"/>
    <lineage>
        <taxon>Eukaryota</taxon>
        <taxon>Fungi</taxon>
        <taxon>Dikarya</taxon>
        <taxon>Basidiomycota</taxon>
        <taxon>Agaricomycotina</taxon>
        <taxon>Agaricomycetes</taxon>
        <taxon>Agaricomycetidae</taxon>
        <taxon>Boletales</taxon>
        <taxon>Sclerodermatineae</taxon>
        <taxon>Sclerodermataceae</taxon>
        <taxon>Scleroderma</taxon>
    </lineage>
</organism>
<accession>A0A0C3DXP8</accession>
<evidence type="ECO:0000313" key="3">
    <source>
        <dbReference type="Proteomes" id="UP000053989"/>
    </source>
</evidence>
<dbReference type="AlphaFoldDB" id="A0A0C3DXP8"/>
<feature type="region of interest" description="Disordered" evidence="1">
    <location>
        <begin position="665"/>
        <end position="727"/>
    </location>
</feature>
<feature type="compositionally biased region" description="Polar residues" evidence="1">
    <location>
        <begin position="341"/>
        <end position="360"/>
    </location>
</feature>
<feature type="compositionally biased region" description="Basic and acidic residues" evidence="1">
    <location>
        <begin position="499"/>
        <end position="510"/>
    </location>
</feature>
<reference evidence="3" key="2">
    <citation type="submission" date="2015-01" db="EMBL/GenBank/DDBJ databases">
        <title>Evolutionary Origins and Diversification of the Mycorrhizal Mutualists.</title>
        <authorList>
            <consortium name="DOE Joint Genome Institute"/>
            <consortium name="Mycorrhizal Genomics Consortium"/>
            <person name="Kohler A."/>
            <person name="Kuo A."/>
            <person name="Nagy L.G."/>
            <person name="Floudas D."/>
            <person name="Copeland A."/>
            <person name="Barry K.W."/>
            <person name="Cichocki N."/>
            <person name="Veneault-Fourrey C."/>
            <person name="LaButti K."/>
            <person name="Lindquist E.A."/>
            <person name="Lipzen A."/>
            <person name="Lundell T."/>
            <person name="Morin E."/>
            <person name="Murat C."/>
            <person name="Riley R."/>
            <person name="Ohm R."/>
            <person name="Sun H."/>
            <person name="Tunlid A."/>
            <person name="Henrissat B."/>
            <person name="Grigoriev I.V."/>
            <person name="Hibbett D.S."/>
            <person name="Martin F."/>
        </authorList>
    </citation>
    <scope>NUCLEOTIDE SEQUENCE [LARGE SCALE GENOMIC DNA]</scope>
    <source>
        <strain evidence="3">Foug A</strain>
    </source>
</reference>
<sequence>MGQRHQLFNKSVKRLTQSFAALSKAHGIKAAFVMAGSIVNQDGSLGYAYTTPGTEDFFLERCHADANAIISHFKTHIYNRVSLACLTEAFNTDKLGKGKAKERNHTGHDVVDLTSDNDGLVPDNGCEEQEDHTLVKKLLTSWIESLGQSLALGKLFPWKQLLLKLGQNGVVCENWPDVLFPRQEPPSHSKPKGISDLLIMECSQIVAAIRDNGPHRLCFRLDLCNKADLCASKMPVIIGAPPPHDSKLTNVMRMFADGCTDYKGPACLLNTATTRIKKQVGGGKATKTIVLHSDSEGDEPLCFSPSPAPMKLHSMTHKGNTAEPPKPKHVHKRVDVVVPTMTRNRPPSIISLNSSGSEDSNVGAKDRDVSGDTSELFISDDGQALPTRKHKRKRTATSQQSSRAAKRVATSPDTNSTPRADLKAVKASIQVTKKTQFHIESPLDSDDNLDAPENPQSRRTTVPVLAQGVRADTLMNAPSSRVSVEPRLEQYVQSPSQLNEDRTGRSHGSDRVPLPEPLRNEELQSEQPSPHVPEASIALQESHCNQMPRTACAEAVPHKAAIPPSSGRLLDAEEGWVDPHSQFEREQGRRLGLLGPPLDSMCSEDAQFGYDVIPYHIGMNHAWYNPSGRGQDVHYGPYPSRYILPPPFASHRYMGFTNDLEMHGQHGAMGHGPYVDPPQPFRGPHMAEYSDRSGSRDPPAGAYRPGHNPMSSNAEAGPSTIPDGTKCSAVTRRDVILDVSDQPSGNVADGRDG</sequence>
<dbReference type="InParanoid" id="A0A0C3DXP8"/>
<keyword evidence="3" id="KW-1185">Reference proteome</keyword>
<protein>
    <submittedName>
        <fullName evidence="2">Uncharacterized protein</fullName>
    </submittedName>
</protein>
<dbReference type="EMBL" id="KN822057">
    <property type="protein sequence ID" value="KIM60944.1"/>
    <property type="molecule type" value="Genomic_DNA"/>
</dbReference>
<feature type="region of interest" description="Disordered" evidence="1">
    <location>
        <begin position="436"/>
        <end position="533"/>
    </location>
</feature>
<gene>
    <name evidence="2" type="ORF">SCLCIDRAFT_26273</name>
</gene>
<dbReference type="OrthoDB" id="2665953at2759"/>
<dbReference type="HOGENOM" id="CLU_369676_0_0_1"/>
<dbReference type="STRING" id="1036808.A0A0C3DXP8"/>
<reference evidence="2 3" key="1">
    <citation type="submission" date="2014-04" db="EMBL/GenBank/DDBJ databases">
        <authorList>
            <consortium name="DOE Joint Genome Institute"/>
            <person name="Kuo A."/>
            <person name="Kohler A."/>
            <person name="Nagy L.G."/>
            <person name="Floudas D."/>
            <person name="Copeland A."/>
            <person name="Barry K.W."/>
            <person name="Cichocki N."/>
            <person name="Veneault-Fourrey C."/>
            <person name="LaButti K."/>
            <person name="Lindquist E.A."/>
            <person name="Lipzen A."/>
            <person name="Lundell T."/>
            <person name="Morin E."/>
            <person name="Murat C."/>
            <person name="Sun H."/>
            <person name="Tunlid A."/>
            <person name="Henrissat B."/>
            <person name="Grigoriev I.V."/>
            <person name="Hibbett D.S."/>
            <person name="Martin F."/>
            <person name="Nordberg H.P."/>
            <person name="Cantor M.N."/>
            <person name="Hua S.X."/>
        </authorList>
    </citation>
    <scope>NUCLEOTIDE SEQUENCE [LARGE SCALE GENOMIC DNA]</scope>
    <source>
        <strain evidence="2 3">Foug A</strain>
    </source>
</reference>
<evidence type="ECO:0000256" key="1">
    <source>
        <dbReference type="SAM" id="MobiDB-lite"/>
    </source>
</evidence>
<proteinExistence type="predicted"/>
<evidence type="ECO:0000313" key="2">
    <source>
        <dbReference type="EMBL" id="KIM60944.1"/>
    </source>
</evidence>
<dbReference type="Proteomes" id="UP000053989">
    <property type="component" value="Unassembled WGS sequence"/>
</dbReference>
<feature type="region of interest" description="Disordered" evidence="1">
    <location>
        <begin position="337"/>
        <end position="424"/>
    </location>
</feature>